<comment type="caution">
    <text evidence="7">The sequence shown here is derived from an EMBL/GenBank/DDBJ whole genome shotgun (WGS) entry which is preliminary data.</text>
</comment>
<reference evidence="7 8" key="1">
    <citation type="submission" date="2020-04" db="EMBL/GenBank/DDBJ databases">
        <title>Perkinsus olseni comparative genomics.</title>
        <authorList>
            <person name="Bogema D.R."/>
        </authorList>
    </citation>
    <scope>NUCLEOTIDE SEQUENCE [LARGE SCALE GENOMIC DNA]</scope>
    <source>
        <strain evidence="7 8">ATCC PRA-207</strain>
    </source>
</reference>
<accession>A0A7J6TJ28</accession>
<dbReference type="Gene3D" id="6.10.140.2220">
    <property type="match status" value="1"/>
</dbReference>
<dbReference type="PROSITE" id="PS50865">
    <property type="entry name" value="ZF_MYND_2"/>
    <property type="match status" value="1"/>
</dbReference>
<feature type="domain" description="MYND-type" evidence="6">
    <location>
        <begin position="1130"/>
        <end position="1166"/>
    </location>
</feature>
<keyword evidence="3" id="KW-0862">Zinc</keyword>
<evidence type="ECO:0000259" key="6">
    <source>
        <dbReference type="PROSITE" id="PS50865"/>
    </source>
</evidence>
<gene>
    <name evidence="7" type="primary">SMYD2</name>
    <name evidence="7" type="ORF">FOZ63_013795</name>
</gene>
<dbReference type="Proteomes" id="UP000553632">
    <property type="component" value="Unassembled WGS sequence"/>
</dbReference>
<keyword evidence="2 4" id="KW-0863">Zinc-finger</keyword>
<keyword evidence="1" id="KW-0479">Metal-binding</keyword>
<dbReference type="InterPro" id="IPR027974">
    <property type="entry name" value="DUF4470"/>
</dbReference>
<evidence type="ECO:0000313" key="8">
    <source>
        <dbReference type="Proteomes" id="UP000553632"/>
    </source>
</evidence>
<evidence type="ECO:0000256" key="3">
    <source>
        <dbReference type="ARBA" id="ARBA00022833"/>
    </source>
</evidence>
<evidence type="ECO:0000256" key="5">
    <source>
        <dbReference type="SAM" id="MobiDB-lite"/>
    </source>
</evidence>
<dbReference type="AlphaFoldDB" id="A0A7J6TJ28"/>
<protein>
    <submittedName>
        <fullName evidence="7">N-lysine methyltransferase smyd2</fullName>
    </submittedName>
</protein>
<feature type="region of interest" description="Disordered" evidence="5">
    <location>
        <begin position="1085"/>
        <end position="1129"/>
    </location>
</feature>
<dbReference type="PANTHER" id="PTHR10237">
    <property type="entry name" value="DEFORMED EPIDERMAL AUTOREGULATORY FACTOR 1 HOMOLOG SUPPRESSIN"/>
    <property type="match status" value="1"/>
</dbReference>
<dbReference type="GO" id="GO:0008168">
    <property type="term" value="F:methyltransferase activity"/>
    <property type="evidence" value="ECO:0007669"/>
    <property type="project" value="UniProtKB-KW"/>
</dbReference>
<dbReference type="GO" id="GO:0005634">
    <property type="term" value="C:nucleus"/>
    <property type="evidence" value="ECO:0007669"/>
    <property type="project" value="TreeGrafter"/>
</dbReference>
<dbReference type="SUPFAM" id="SSF144232">
    <property type="entry name" value="HIT/MYND zinc finger-like"/>
    <property type="match status" value="1"/>
</dbReference>
<evidence type="ECO:0000256" key="2">
    <source>
        <dbReference type="ARBA" id="ARBA00022771"/>
    </source>
</evidence>
<dbReference type="EMBL" id="JABANO010010401">
    <property type="protein sequence ID" value="KAF4745233.1"/>
    <property type="molecule type" value="Genomic_DNA"/>
</dbReference>
<dbReference type="InterPro" id="IPR024119">
    <property type="entry name" value="TF_DEAF-1"/>
</dbReference>
<dbReference type="GO" id="GO:0008270">
    <property type="term" value="F:zinc ion binding"/>
    <property type="evidence" value="ECO:0007669"/>
    <property type="project" value="UniProtKB-KW"/>
</dbReference>
<feature type="compositionally biased region" description="Polar residues" evidence="5">
    <location>
        <begin position="1107"/>
        <end position="1118"/>
    </location>
</feature>
<proteinExistence type="predicted"/>
<keyword evidence="7" id="KW-0489">Methyltransferase</keyword>
<dbReference type="Pfam" id="PF01753">
    <property type="entry name" value="zf-MYND"/>
    <property type="match status" value="1"/>
</dbReference>
<evidence type="ECO:0000256" key="1">
    <source>
        <dbReference type="ARBA" id="ARBA00022723"/>
    </source>
</evidence>
<dbReference type="PANTHER" id="PTHR10237:SF14">
    <property type="entry name" value="MYND-TYPE DOMAIN-CONTAINING PROTEIN"/>
    <property type="match status" value="1"/>
</dbReference>
<dbReference type="Pfam" id="PF14737">
    <property type="entry name" value="DUF4470"/>
    <property type="match status" value="1"/>
</dbReference>
<dbReference type="InterPro" id="IPR002893">
    <property type="entry name" value="Znf_MYND"/>
</dbReference>
<sequence length="1169" mass="127324">MASEVDVRLACPPLCPLVARWFTLYPFANIPPRDLCASARGCKLPTRELLLGCGDMVSVGHTFLLNQTCTQAKSWASTPLQAVCCDTEPAIIARDLVYLQLLINNVAEEHEGGSCLSPKEALVAWEAVYGMFITEEVADELKVAIRDVFEGLQEGPSVSSLEQRGVHLTGDKKGVIELLRWWYELLNDRVCVGRDLVTRVQRLRHLLKDKVMMGLGLQGRKIGTQLESAITIFGLQSLDEAVQEYRDRGYAGVSNVGQGAAAAPLSPLGNSKRTVVNPTFLADVVDFTTACSKSFEEASAQDIAKVWRVDFTSCPYYSIPGELWKVYDDAGPCRTRFVGRGGERRSLSPTETCFEMFSMRSEALVKALITGKNMIVLHCGDAFQLCDALAPQPRAWSMRKADSVRSLVTQLKDIGAPTCFDMIDTSNIADNTGALPILLSAAPLLASREDNPRAVLATDVMNAGCSSYGEILSNCLSGVPLWLIPYAVGLQLDDLRSYDSRDSRIRSDPSRAWTAYPRSFVASASANASGMAGLCVRWRRCYDNSDKVSIGDSPQIVNAIHSALERAAAPGGRAYPAGVTTVVRLLEALFNSGALTQSWKKDWQLLVSAEATAANLHPSMISRYCQGYRALTCLAGLTEYKEILSEDGRLVEAVLEVSSDWRHQDGALGEIGRNRMDYRFVDVVFSSAEGEKSIFVGCMYDERVGVVVPQTVLDMKYVSVDVTAAQIVEDIICLPATVVSSEVVPSAFYTSPPRLPASSPSPSLTSFKLVTREWLPDGAVRLVMRLATESSLEALRRGAEVKCRLRDGHLNVLEITADDVCIASAVMPAEVGLNDVHLKVARKSGSVDAIIPVKSCCPLGATTAAAALPRSVSGCSSSASLNPCPQLPVKTLRSLASMQWATLSLEVPMLPQGVNSVGSKGMNQMRMTLREVFKDCLACRSEGRSWGGRGIVTLGEENSIDVIILLSKDVNFDWTYGNTISAAACVLNPSSSDEVLREVSAVLAKTGLLHYRVDENSEELRHWTEEYIPAAATLAILSMGKVKASTTTPSRSFWTNWLGWNSLPLSSKCMHHFLPAVIFPLGSSDTTPIMSPEEPANPSSEDLRESTAGTRLSTSQPSKLHLDGRRGHQCGRCQRPGTKRCARCKKVYYCSIECQKAAWPMHKRECTEA</sequence>
<keyword evidence="7" id="KW-0808">Transferase</keyword>
<keyword evidence="8" id="KW-1185">Reference proteome</keyword>
<dbReference type="GO" id="GO:0000981">
    <property type="term" value="F:DNA-binding transcription factor activity, RNA polymerase II-specific"/>
    <property type="evidence" value="ECO:0007669"/>
    <property type="project" value="TreeGrafter"/>
</dbReference>
<organism evidence="7 8">
    <name type="scientific">Perkinsus olseni</name>
    <name type="common">Perkinsus atlanticus</name>
    <dbReference type="NCBI Taxonomy" id="32597"/>
    <lineage>
        <taxon>Eukaryota</taxon>
        <taxon>Sar</taxon>
        <taxon>Alveolata</taxon>
        <taxon>Perkinsozoa</taxon>
        <taxon>Perkinsea</taxon>
        <taxon>Perkinsida</taxon>
        <taxon>Perkinsidae</taxon>
        <taxon>Perkinsus</taxon>
    </lineage>
</organism>
<dbReference type="GO" id="GO:0032259">
    <property type="term" value="P:methylation"/>
    <property type="evidence" value="ECO:0007669"/>
    <property type="project" value="UniProtKB-KW"/>
</dbReference>
<name>A0A7J6TJ28_PEROL</name>
<evidence type="ECO:0000256" key="4">
    <source>
        <dbReference type="PROSITE-ProRule" id="PRU00134"/>
    </source>
</evidence>
<evidence type="ECO:0000313" key="7">
    <source>
        <dbReference type="EMBL" id="KAF4745233.1"/>
    </source>
</evidence>